<gene>
    <name evidence="3" type="ORF">BJF93_18315</name>
</gene>
<protein>
    <recommendedName>
        <fullName evidence="2">Protein SirB1 N-terminal domain-containing protein</fullName>
    </recommendedName>
</protein>
<dbReference type="InterPro" id="IPR032698">
    <property type="entry name" value="SirB1_N"/>
</dbReference>
<evidence type="ECO:0000256" key="1">
    <source>
        <dbReference type="ARBA" id="ARBA00007100"/>
    </source>
</evidence>
<evidence type="ECO:0000259" key="2">
    <source>
        <dbReference type="Pfam" id="PF13369"/>
    </source>
</evidence>
<proteinExistence type="inferred from homology"/>
<dbReference type="InterPro" id="IPR011990">
    <property type="entry name" value="TPR-like_helical_dom_sf"/>
</dbReference>
<dbReference type="AlphaFoldDB" id="A0A1Q9B3V7"/>
<dbReference type="SUPFAM" id="SSF48452">
    <property type="entry name" value="TPR-like"/>
    <property type="match status" value="1"/>
</dbReference>
<reference evidence="3 4" key="1">
    <citation type="submission" date="2016-09" db="EMBL/GenBank/DDBJ databases">
        <title>Rhizobium sp. nov., a novel species isolated from the rice rhizosphere.</title>
        <authorList>
            <person name="Zhao J."/>
            <person name="Zhang X."/>
        </authorList>
    </citation>
    <scope>NUCLEOTIDE SEQUENCE [LARGE SCALE GENOMIC DNA]</scope>
    <source>
        <strain evidence="3 4">1.7048</strain>
    </source>
</reference>
<name>A0A1Q9B3V7_9HYPH</name>
<accession>A0A1Q9B3V7</accession>
<sequence>MAEASCLLVHLTIDCVGFMNFNRLQLDPHQVEVGEAKMKRFCLAVLVLCLPLTNVMGQTADAPAATLQERTEALFKPSLDLLDVKLTVDAMVDASVRIDVVKAEIDRMATTIAAMAGENGDEATRLNALKRYLYESGVWNQNNPFRYDLSDPLGSMPANRLLQRYLVTRRGNCVTMPILFVVLGQRIGLRMTLVEAPLHLFVKYTDADGKAWNLEPTSGGGFTRDEWYRQKLPMSDKAVANGVYLRALSHEESVAVIASFLLEHEIDAGQFENALSVSDILLRHYPNFAYGLVKRGSAYHGLLRRELATKYSREEDIPPDLKAEADQWYRQNAEAFAKAEALGWRPQDGEAR</sequence>
<comment type="caution">
    <text evidence="3">The sequence shown here is derived from an EMBL/GenBank/DDBJ whole genome shotgun (WGS) entry which is preliminary data.</text>
</comment>
<feature type="domain" description="Protein SirB1 N-terminal" evidence="2">
    <location>
        <begin position="101"/>
        <end position="250"/>
    </location>
</feature>
<dbReference type="Pfam" id="PF13369">
    <property type="entry name" value="Transglut_core2"/>
    <property type="match status" value="1"/>
</dbReference>
<comment type="similarity">
    <text evidence="1">Belongs to the UPF0162 family.</text>
</comment>
<keyword evidence="4" id="KW-1185">Reference proteome</keyword>
<evidence type="ECO:0000313" key="4">
    <source>
        <dbReference type="Proteomes" id="UP000186364"/>
    </source>
</evidence>
<organism evidence="3 4">
    <name type="scientific">Xaviernesmea oryzae</name>
    <dbReference type="NCBI Taxonomy" id="464029"/>
    <lineage>
        <taxon>Bacteria</taxon>
        <taxon>Pseudomonadati</taxon>
        <taxon>Pseudomonadota</taxon>
        <taxon>Alphaproteobacteria</taxon>
        <taxon>Hyphomicrobiales</taxon>
        <taxon>Rhizobiaceae</taxon>
        <taxon>Rhizobium/Agrobacterium group</taxon>
        <taxon>Xaviernesmea</taxon>
    </lineage>
</organism>
<dbReference type="EMBL" id="MKIP01000016">
    <property type="protein sequence ID" value="OLP62769.1"/>
    <property type="molecule type" value="Genomic_DNA"/>
</dbReference>
<dbReference type="Proteomes" id="UP000186364">
    <property type="component" value="Unassembled WGS sequence"/>
</dbReference>
<evidence type="ECO:0000313" key="3">
    <source>
        <dbReference type="EMBL" id="OLP62769.1"/>
    </source>
</evidence>